<evidence type="ECO:0008006" key="3">
    <source>
        <dbReference type="Google" id="ProtNLM"/>
    </source>
</evidence>
<accession>A0A2P4YM50</accession>
<gene>
    <name evidence="1" type="ORF">PHPALM_3533</name>
</gene>
<protein>
    <recommendedName>
        <fullName evidence="3">Transposase</fullName>
    </recommendedName>
</protein>
<organism evidence="1 2">
    <name type="scientific">Phytophthora palmivora</name>
    <dbReference type="NCBI Taxonomy" id="4796"/>
    <lineage>
        <taxon>Eukaryota</taxon>
        <taxon>Sar</taxon>
        <taxon>Stramenopiles</taxon>
        <taxon>Oomycota</taxon>
        <taxon>Peronosporomycetes</taxon>
        <taxon>Peronosporales</taxon>
        <taxon>Peronosporaceae</taxon>
        <taxon>Phytophthora</taxon>
    </lineage>
</organism>
<dbReference type="OrthoDB" id="128044at2759"/>
<dbReference type="PANTHER" id="PTHR40866">
    <property type="entry name" value="BED-TYPE DOMAIN-CONTAINING PROTEIN"/>
    <property type="match status" value="1"/>
</dbReference>
<dbReference type="PANTHER" id="PTHR40866:SF1">
    <property type="entry name" value="BED-TYPE DOMAIN-CONTAINING PROTEIN"/>
    <property type="match status" value="1"/>
</dbReference>
<proteinExistence type="predicted"/>
<sequence length="122" mass="13390">MCEKVKTRKYTHLKPLSVQTLKKHMIGSFKHGSSSDLRGKPLGFLIDSWSEDGIHFVAIIAVTPGNKFLLCCSTLEDESDMGADATIELLDDILDTYAIDPTQLCFYVCGHAAVNVAIAKKT</sequence>
<evidence type="ECO:0000313" key="1">
    <source>
        <dbReference type="EMBL" id="POM78887.1"/>
    </source>
</evidence>
<evidence type="ECO:0000313" key="2">
    <source>
        <dbReference type="Proteomes" id="UP000237271"/>
    </source>
</evidence>
<dbReference type="AlphaFoldDB" id="A0A2P4YM50"/>
<keyword evidence="2" id="KW-1185">Reference proteome</keyword>
<reference evidence="1 2" key="1">
    <citation type="journal article" date="2017" name="Genome Biol. Evol.">
        <title>Phytophthora megakarya and P. palmivora, closely related causal agents of cacao black pod rot, underwent increases in genome sizes and gene numbers by different mechanisms.</title>
        <authorList>
            <person name="Ali S.S."/>
            <person name="Shao J."/>
            <person name="Lary D.J."/>
            <person name="Kronmiller B."/>
            <person name="Shen D."/>
            <person name="Strem M.D."/>
            <person name="Amoako-Attah I."/>
            <person name="Akrofi A.Y."/>
            <person name="Begoude B.A."/>
            <person name="Ten Hoopen G.M."/>
            <person name="Coulibaly K."/>
            <person name="Kebe B.I."/>
            <person name="Melnick R.L."/>
            <person name="Guiltinan M.J."/>
            <person name="Tyler B.M."/>
            <person name="Meinhardt L.W."/>
            <person name="Bailey B.A."/>
        </authorList>
    </citation>
    <scope>NUCLEOTIDE SEQUENCE [LARGE SCALE GENOMIC DNA]</scope>
    <source>
        <strain evidence="2">sbr112.9</strain>
    </source>
</reference>
<dbReference type="Proteomes" id="UP000237271">
    <property type="component" value="Unassembled WGS sequence"/>
</dbReference>
<comment type="caution">
    <text evidence="1">The sequence shown here is derived from an EMBL/GenBank/DDBJ whole genome shotgun (WGS) entry which is preliminary data.</text>
</comment>
<name>A0A2P4YM50_9STRA</name>
<dbReference type="EMBL" id="NCKW01001883">
    <property type="protein sequence ID" value="POM78887.1"/>
    <property type="molecule type" value="Genomic_DNA"/>
</dbReference>